<gene>
    <name evidence="8" type="ORF">ALGA_2675</name>
</gene>
<dbReference type="PROSITE" id="PS51123">
    <property type="entry name" value="OMPA_2"/>
    <property type="match status" value="1"/>
</dbReference>
<dbReference type="InterPro" id="IPR011042">
    <property type="entry name" value="6-blade_b-propeller_TolB-like"/>
</dbReference>
<dbReference type="OrthoDB" id="1110381at2"/>
<reference evidence="9" key="2">
    <citation type="journal article" date="2020" name="Antonie Van Leeuwenhoek">
        <title>Labilibaculum antarcticum sp. nov., a novel facultative anaerobic, psychrotorelant bacterium isolated from marine sediment of Antarctica.</title>
        <authorList>
            <person name="Watanabe M."/>
            <person name="Kojima H."/>
            <person name="Fukui M."/>
        </authorList>
    </citation>
    <scope>NUCLEOTIDE SEQUENCE [LARGE SCALE GENOMIC DNA]</scope>
    <source>
        <strain evidence="9">SPP2</strain>
    </source>
</reference>
<dbReference type="Pfam" id="PF07676">
    <property type="entry name" value="PD40"/>
    <property type="match status" value="3"/>
</dbReference>
<comment type="subcellular location">
    <subcellularLocation>
        <location evidence="1">Cell outer membrane</location>
    </subcellularLocation>
</comment>
<evidence type="ECO:0000256" key="3">
    <source>
        <dbReference type="ARBA" id="ARBA00023237"/>
    </source>
</evidence>
<evidence type="ECO:0000256" key="2">
    <source>
        <dbReference type="ARBA" id="ARBA00023136"/>
    </source>
</evidence>
<dbReference type="AlphaFoldDB" id="A0A1Y1CKP9"/>
<dbReference type="Gene3D" id="3.30.1330.60">
    <property type="entry name" value="OmpA-like domain"/>
    <property type="match status" value="1"/>
</dbReference>
<dbReference type="InterPro" id="IPR019734">
    <property type="entry name" value="TPR_rpt"/>
</dbReference>
<keyword evidence="3" id="KW-0998">Cell outer membrane</keyword>
<keyword evidence="9" id="KW-1185">Reference proteome</keyword>
<dbReference type="SMART" id="SM00028">
    <property type="entry name" value="TPR"/>
    <property type="match status" value="3"/>
</dbReference>
<dbReference type="PROSITE" id="PS50005">
    <property type="entry name" value="TPR"/>
    <property type="match status" value="1"/>
</dbReference>
<name>A0A1Y1CKP9_9BACT</name>
<dbReference type="Gene3D" id="2.120.10.30">
    <property type="entry name" value="TolB, C-terminal domain"/>
    <property type="match status" value="1"/>
</dbReference>
<dbReference type="KEGG" id="mbas:ALGA_2675"/>
<evidence type="ECO:0000256" key="6">
    <source>
        <dbReference type="SAM" id="SignalP"/>
    </source>
</evidence>
<dbReference type="Pfam" id="PF13432">
    <property type="entry name" value="TPR_16"/>
    <property type="match status" value="1"/>
</dbReference>
<dbReference type="GO" id="GO:0009279">
    <property type="term" value="C:cell outer membrane"/>
    <property type="evidence" value="ECO:0007669"/>
    <property type="project" value="UniProtKB-SubCell"/>
</dbReference>
<dbReference type="PANTHER" id="PTHR30329">
    <property type="entry name" value="STATOR ELEMENT OF FLAGELLAR MOTOR COMPLEX"/>
    <property type="match status" value="1"/>
</dbReference>
<evidence type="ECO:0000313" key="8">
    <source>
        <dbReference type="EMBL" id="BAX80988.1"/>
    </source>
</evidence>
<dbReference type="Pfam" id="PF00691">
    <property type="entry name" value="OmpA"/>
    <property type="match status" value="1"/>
</dbReference>
<evidence type="ECO:0000256" key="1">
    <source>
        <dbReference type="ARBA" id="ARBA00004442"/>
    </source>
</evidence>
<evidence type="ECO:0000259" key="7">
    <source>
        <dbReference type="PROSITE" id="PS51123"/>
    </source>
</evidence>
<dbReference type="InterPro" id="IPR050330">
    <property type="entry name" value="Bact_OuterMem_StrucFunc"/>
</dbReference>
<evidence type="ECO:0000256" key="5">
    <source>
        <dbReference type="PROSITE-ProRule" id="PRU00473"/>
    </source>
</evidence>
<dbReference type="SUPFAM" id="SSF48452">
    <property type="entry name" value="TPR-like"/>
    <property type="match status" value="1"/>
</dbReference>
<dbReference type="Gene3D" id="1.25.40.10">
    <property type="entry name" value="Tetratricopeptide repeat domain"/>
    <property type="match status" value="1"/>
</dbReference>
<dbReference type="EMBL" id="AP018042">
    <property type="protein sequence ID" value="BAX80988.1"/>
    <property type="molecule type" value="Genomic_DNA"/>
</dbReference>
<feature type="signal peptide" evidence="6">
    <location>
        <begin position="1"/>
        <end position="26"/>
    </location>
</feature>
<dbReference type="SUPFAM" id="SSF82171">
    <property type="entry name" value="DPP6 N-terminal domain-like"/>
    <property type="match status" value="1"/>
</dbReference>
<dbReference type="PRINTS" id="PR01021">
    <property type="entry name" value="OMPADOMAIN"/>
</dbReference>
<keyword evidence="2 5" id="KW-0472">Membrane</keyword>
<dbReference type="PANTHER" id="PTHR30329:SF21">
    <property type="entry name" value="LIPOPROTEIN YIAD-RELATED"/>
    <property type="match status" value="1"/>
</dbReference>
<evidence type="ECO:0000256" key="4">
    <source>
        <dbReference type="PROSITE-ProRule" id="PRU00339"/>
    </source>
</evidence>
<protein>
    <recommendedName>
        <fullName evidence="7">OmpA-like domain-containing protein</fullName>
    </recommendedName>
</protein>
<organism evidence="8 9">
    <name type="scientific">Labilibaculum antarcticum</name>
    <dbReference type="NCBI Taxonomy" id="1717717"/>
    <lineage>
        <taxon>Bacteria</taxon>
        <taxon>Pseudomonadati</taxon>
        <taxon>Bacteroidota</taxon>
        <taxon>Bacteroidia</taxon>
        <taxon>Marinilabiliales</taxon>
        <taxon>Marinifilaceae</taxon>
        <taxon>Labilibaculum</taxon>
    </lineage>
</organism>
<feature type="domain" description="OmpA-like" evidence="7">
    <location>
        <begin position="539"/>
        <end position="654"/>
    </location>
</feature>
<dbReference type="InterPro" id="IPR006664">
    <property type="entry name" value="OMP_bac"/>
</dbReference>
<feature type="repeat" description="TPR" evidence="4">
    <location>
        <begin position="106"/>
        <end position="139"/>
    </location>
</feature>
<dbReference type="InterPro" id="IPR006665">
    <property type="entry name" value="OmpA-like"/>
</dbReference>
<dbReference type="Proteomes" id="UP000218267">
    <property type="component" value="Chromosome"/>
</dbReference>
<dbReference type="InterPro" id="IPR011990">
    <property type="entry name" value="TPR-like_helical_dom_sf"/>
</dbReference>
<accession>A0A1Y1CKP9</accession>
<dbReference type="InterPro" id="IPR036737">
    <property type="entry name" value="OmpA-like_sf"/>
</dbReference>
<reference evidence="8 9" key="1">
    <citation type="journal article" date="2018" name="Mar. Genomics">
        <title>Complete genome sequence of Marinifilaceae bacterium strain SPP2, isolated from the Antarctic marine sediment.</title>
        <authorList>
            <person name="Watanabe M."/>
            <person name="Kojima H."/>
            <person name="Fukui M."/>
        </authorList>
    </citation>
    <scope>NUCLEOTIDE SEQUENCE [LARGE SCALE GENOMIC DNA]</scope>
    <source>
        <strain evidence="8 9">SPP2</strain>
    </source>
</reference>
<keyword evidence="6" id="KW-0732">Signal</keyword>
<sequence>MKNSIKMCRSIILILFCLLLGPTSNAQKKYSIKSKRAIKNYELASEAYRHMDNSEALKYLDVAIEQSPDFIEAWLFKADVLHETGKTGLEIEAYQKAIEIDAGFFTNVHFNLANTYLEIGEYQKALAKYKDFLSLSSSSGRNQTLAKKRIESCQFAIHSIANPVDFKPVNLGGNVNSEFDEYWPSLTADEELLVFTRLMLEKKEGTEVIIKRQEDFYVSQREDSLWRPAEALSLVINTEMNEGAQTITADGKYMYFTACDRSNGYGRCDIYYSVREGNVWSAPINVGKPINSKDWEAQPSISADGRELYFVSNRKSGKGKMDIWHSRLIETTADGKQRWTQPTNFPLNSTNNEMSPFIHAGNQYLVFSSDGLTGMGGYDLFKTEKNKDGKWIEPENLGYPINTCNDEIGLVINAKGNKAYFSSDRLKGKGKDIFSFNMPVDLQPKSASWLKGNVLDAKSKNPVSASLLLIDLMSKDTITQIKSDRMDGSYLVCLPSGKEYLFSAEAENYLFYSAHFSMLNDQEKSNPQQLNIYLNKIEKGEEIVLRNVFFELDSWDILPKSETELTRLYELLSTHPKLKIEIAGHTDDTGSEEHNLSLSNNRAKEVCNFLISKGINANRLSFKGYGALHPIADNKTEEGRSLNRRTEFKVLENE</sequence>
<dbReference type="InterPro" id="IPR011659">
    <property type="entry name" value="WD40"/>
</dbReference>
<dbReference type="CDD" id="cd07185">
    <property type="entry name" value="OmpA_C-like"/>
    <property type="match status" value="1"/>
</dbReference>
<proteinExistence type="predicted"/>
<keyword evidence="4" id="KW-0802">TPR repeat</keyword>
<evidence type="ECO:0000313" key="9">
    <source>
        <dbReference type="Proteomes" id="UP000218267"/>
    </source>
</evidence>
<dbReference type="SUPFAM" id="SSF103088">
    <property type="entry name" value="OmpA-like"/>
    <property type="match status" value="1"/>
</dbReference>
<feature type="chain" id="PRO_5013050340" description="OmpA-like domain-containing protein" evidence="6">
    <location>
        <begin position="27"/>
        <end position="654"/>
    </location>
</feature>